<dbReference type="PROSITE" id="PS50082">
    <property type="entry name" value="WD_REPEATS_2"/>
    <property type="match status" value="1"/>
</dbReference>
<accession>A0A015KIJ1</accession>
<name>A0A015KIJ1_RHIIW</name>
<sequence length="167" mass="18248">MSFNCSKKNETLGNDTIITTLAWSVKKYIIAGTTDGTVYIWSIDSTLISSSPDNYEDISPTKITGTSGVTSLHYVESSNALIIAYEKSSELKKFDLETMECICVFTNGHSGNVTRTIIDIQENSETSNENGIKPLNILASGDTLGVVCLWDANGCGIDKIQKPFRYV</sequence>
<evidence type="ECO:0000313" key="2">
    <source>
        <dbReference type="EMBL" id="EXX79450.1"/>
    </source>
</evidence>
<dbReference type="Proteomes" id="UP000022910">
    <property type="component" value="Unassembled WGS sequence"/>
</dbReference>
<dbReference type="STRING" id="1432141.A0A015KIJ1"/>
<evidence type="ECO:0000256" key="1">
    <source>
        <dbReference type="PROSITE-ProRule" id="PRU00221"/>
    </source>
</evidence>
<gene>
    <name evidence="2" type="ORF">RirG_005480</name>
</gene>
<reference evidence="2 3" key="1">
    <citation type="submission" date="2014-02" db="EMBL/GenBank/DDBJ databases">
        <title>Single nucleus genome sequencing reveals high similarity among nuclei of an endomycorrhizal fungus.</title>
        <authorList>
            <person name="Lin K."/>
            <person name="Geurts R."/>
            <person name="Zhang Z."/>
            <person name="Limpens E."/>
            <person name="Saunders D.G."/>
            <person name="Mu D."/>
            <person name="Pang E."/>
            <person name="Cao H."/>
            <person name="Cha H."/>
            <person name="Lin T."/>
            <person name="Zhou Q."/>
            <person name="Shang Y."/>
            <person name="Li Y."/>
            <person name="Ivanov S."/>
            <person name="Sharma T."/>
            <person name="Velzen R.V."/>
            <person name="Ruijter N.D."/>
            <person name="Aanen D.K."/>
            <person name="Win J."/>
            <person name="Kamoun S."/>
            <person name="Bisseling T."/>
            <person name="Huang S."/>
        </authorList>
    </citation>
    <scope>NUCLEOTIDE SEQUENCE [LARGE SCALE GENOMIC DNA]</scope>
    <source>
        <strain evidence="3">DAOM197198w</strain>
    </source>
</reference>
<dbReference type="InterPro" id="IPR036322">
    <property type="entry name" value="WD40_repeat_dom_sf"/>
</dbReference>
<keyword evidence="3" id="KW-1185">Reference proteome</keyword>
<dbReference type="Gene3D" id="2.130.10.10">
    <property type="entry name" value="YVTN repeat-like/Quinoprotein amine dehydrogenase"/>
    <property type="match status" value="1"/>
</dbReference>
<comment type="caution">
    <text evidence="2">The sequence shown here is derived from an EMBL/GenBank/DDBJ whole genome shotgun (WGS) entry which is preliminary data.</text>
</comment>
<keyword evidence="1" id="KW-0853">WD repeat</keyword>
<dbReference type="SMART" id="SM00320">
    <property type="entry name" value="WD40"/>
    <property type="match status" value="2"/>
</dbReference>
<dbReference type="SUPFAM" id="SSF50978">
    <property type="entry name" value="WD40 repeat-like"/>
    <property type="match status" value="1"/>
</dbReference>
<feature type="repeat" description="WD" evidence="1">
    <location>
        <begin position="11"/>
        <end position="51"/>
    </location>
</feature>
<dbReference type="InterPro" id="IPR001680">
    <property type="entry name" value="WD40_rpt"/>
</dbReference>
<evidence type="ECO:0000313" key="3">
    <source>
        <dbReference type="Proteomes" id="UP000022910"/>
    </source>
</evidence>
<dbReference type="EMBL" id="JEMT01003390">
    <property type="protein sequence ID" value="EXX79450.1"/>
    <property type="molecule type" value="Genomic_DNA"/>
</dbReference>
<organism evidence="2 3">
    <name type="scientific">Rhizophagus irregularis (strain DAOM 197198w)</name>
    <name type="common">Glomus intraradices</name>
    <dbReference type="NCBI Taxonomy" id="1432141"/>
    <lineage>
        <taxon>Eukaryota</taxon>
        <taxon>Fungi</taxon>
        <taxon>Fungi incertae sedis</taxon>
        <taxon>Mucoromycota</taxon>
        <taxon>Glomeromycotina</taxon>
        <taxon>Glomeromycetes</taxon>
        <taxon>Glomerales</taxon>
        <taxon>Glomeraceae</taxon>
        <taxon>Rhizophagus</taxon>
    </lineage>
</organism>
<protein>
    <submittedName>
        <fullName evidence="2">Uncharacterized protein</fullName>
    </submittedName>
</protein>
<dbReference type="OrthoDB" id="2095648at2759"/>
<dbReference type="InterPro" id="IPR015943">
    <property type="entry name" value="WD40/YVTN_repeat-like_dom_sf"/>
</dbReference>
<proteinExistence type="predicted"/>
<dbReference type="AlphaFoldDB" id="A0A015KIJ1"/>
<dbReference type="HOGENOM" id="CLU_1595428_0_0_1"/>